<dbReference type="AlphaFoldDB" id="A0A2W4R4R4"/>
<accession>A0A2W4R4R4</accession>
<organism evidence="1 2">
    <name type="scientific">Candidatus Methylumidiphilus alinenensis</name>
    <dbReference type="NCBI Taxonomy" id="2202197"/>
    <lineage>
        <taxon>Bacteria</taxon>
        <taxon>Pseudomonadati</taxon>
        <taxon>Pseudomonadota</taxon>
        <taxon>Gammaproteobacteria</taxon>
        <taxon>Methylococcales</taxon>
        <taxon>Candidatus Methylumidiphilus</taxon>
    </lineage>
</organism>
<gene>
    <name evidence="1" type="ORF">DM484_13625</name>
</gene>
<dbReference type="Proteomes" id="UP000249396">
    <property type="component" value="Unassembled WGS sequence"/>
</dbReference>
<reference evidence="1 2" key="1">
    <citation type="journal article" date="2018" name="Aquat. Microb. Ecol.">
        <title>Gammaproteobacterial methanotrophs dominate.</title>
        <authorList>
            <person name="Rissanen A.J."/>
            <person name="Saarenheimo J."/>
            <person name="Tiirola M."/>
            <person name="Peura S."/>
            <person name="Aalto S.L."/>
            <person name="Karvinen A."/>
            <person name="Nykanen H."/>
        </authorList>
    </citation>
    <scope>NUCLEOTIDE SEQUENCE [LARGE SCALE GENOMIC DNA]</scope>
    <source>
        <strain evidence="1">AMbin10</strain>
    </source>
</reference>
<protein>
    <submittedName>
        <fullName evidence="1">Uncharacterized protein</fullName>
    </submittedName>
</protein>
<evidence type="ECO:0000313" key="2">
    <source>
        <dbReference type="Proteomes" id="UP000249396"/>
    </source>
</evidence>
<sequence length="178" mass="19873">MLVDAPHVITPITFHQQVCNVPYFKEPPQTCYTVLSARTPGIQTSEKESALHTIQDFAKFENDWDGYGALPIHEKIVKISGQFINSLPDHLPCPDLTPDTNGTISMDWETREGIAHLEVGKTRYSLYIKRHIGSAVLRDGKSAALATDVAYLIGALLYPPHHHNAPVTRISYKHPLHV</sequence>
<name>A0A2W4R4R4_9GAMM</name>
<proteinExistence type="predicted"/>
<dbReference type="EMBL" id="QJPH01000325">
    <property type="protein sequence ID" value="PZN78066.1"/>
    <property type="molecule type" value="Genomic_DNA"/>
</dbReference>
<comment type="caution">
    <text evidence="1">The sequence shown here is derived from an EMBL/GenBank/DDBJ whole genome shotgun (WGS) entry which is preliminary data.</text>
</comment>
<evidence type="ECO:0000313" key="1">
    <source>
        <dbReference type="EMBL" id="PZN78066.1"/>
    </source>
</evidence>